<reference evidence="3" key="1">
    <citation type="submission" date="2019-03" db="EMBL/GenBank/DDBJ databases">
        <title>Long read genome sequence of the mycoparasitic Pythium oligandrum ATCC 38472 isolated from sugarbeet rhizosphere.</title>
        <authorList>
            <person name="Gaulin E."/>
        </authorList>
    </citation>
    <scope>NUCLEOTIDE SEQUENCE</scope>
    <source>
        <strain evidence="3">ATCC 38472_TT</strain>
    </source>
</reference>
<evidence type="ECO:0000256" key="2">
    <source>
        <dbReference type="SAM" id="Phobius"/>
    </source>
</evidence>
<keyword evidence="2" id="KW-1133">Transmembrane helix</keyword>
<protein>
    <recommendedName>
        <fullName evidence="5">Transmembrane protein</fullName>
    </recommendedName>
</protein>
<evidence type="ECO:0000313" key="4">
    <source>
        <dbReference type="Proteomes" id="UP000794436"/>
    </source>
</evidence>
<feature type="region of interest" description="Disordered" evidence="1">
    <location>
        <begin position="1"/>
        <end position="28"/>
    </location>
</feature>
<dbReference type="OrthoDB" id="123340at2759"/>
<gene>
    <name evidence="3" type="ORF">Poli38472_002824</name>
</gene>
<name>A0A8K1C5M3_PYTOL</name>
<dbReference type="Proteomes" id="UP000794436">
    <property type="component" value="Unassembled WGS sequence"/>
</dbReference>
<keyword evidence="2" id="KW-0812">Transmembrane</keyword>
<evidence type="ECO:0008006" key="5">
    <source>
        <dbReference type="Google" id="ProtNLM"/>
    </source>
</evidence>
<sequence length="281" mass="30728">MATRPSAPPLSPSTQAECFPSDERDEPSYTTSLHVEMNISSLSAPTDSQMHRPGHSHLHSTDRRPAGFSMWETLWTIARVLSFHVANIVLAFSSTMVVIVGVALTVALLPFCCFGVVIFRVLLRVAASLCLADAMLHNFLVDDEDKIQFPSPDDERQPLLPVFQPHVIVYGVDQRPRFDAAIDQFSARAGFALVYLGSVKCVLGCLSLLGLGLLSIVLSVFFSDNVVIKLNGDVVEDSVTMYLVALFGLGLACAILHVIGGFTLTATRYFCCEDESEMRVE</sequence>
<evidence type="ECO:0000256" key="1">
    <source>
        <dbReference type="SAM" id="MobiDB-lite"/>
    </source>
</evidence>
<accession>A0A8K1C5M3</accession>
<keyword evidence="4" id="KW-1185">Reference proteome</keyword>
<evidence type="ECO:0000313" key="3">
    <source>
        <dbReference type="EMBL" id="TMW56899.1"/>
    </source>
</evidence>
<dbReference type="EMBL" id="SPLM01000144">
    <property type="protein sequence ID" value="TMW56899.1"/>
    <property type="molecule type" value="Genomic_DNA"/>
</dbReference>
<feature type="region of interest" description="Disordered" evidence="1">
    <location>
        <begin position="44"/>
        <end position="63"/>
    </location>
</feature>
<organism evidence="3 4">
    <name type="scientific">Pythium oligandrum</name>
    <name type="common">Mycoparasitic fungus</name>
    <dbReference type="NCBI Taxonomy" id="41045"/>
    <lineage>
        <taxon>Eukaryota</taxon>
        <taxon>Sar</taxon>
        <taxon>Stramenopiles</taxon>
        <taxon>Oomycota</taxon>
        <taxon>Peronosporomycetes</taxon>
        <taxon>Pythiales</taxon>
        <taxon>Pythiaceae</taxon>
        <taxon>Pythium</taxon>
    </lineage>
</organism>
<dbReference type="AlphaFoldDB" id="A0A8K1C5M3"/>
<feature type="compositionally biased region" description="Pro residues" evidence="1">
    <location>
        <begin position="1"/>
        <end position="11"/>
    </location>
</feature>
<keyword evidence="2" id="KW-0472">Membrane</keyword>
<proteinExistence type="predicted"/>
<comment type="caution">
    <text evidence="3">The sequence shown here is derived from an EMBL/GenBank/DDBJ whole genome shotgun (WGS) entry which is preliminary data.</text>
</comment>
<feature type="transmembrane region" description="Helical" evidence="2">
    <location>
        <begin position="242"/>
        <end position="271"/>
    </location>
</feature>
<feature type="transmembrane region" description="Helical" evidence="2">
    <location>
        <begin position="201"/>
        <end position="222"/>
    </location>
</feature>
<feature type="transmembrane region" description="Helical" evidence="2">
    <location>
        <begin position="98"/>
        <end position="123"/>
    </location>
</feature>